<dbReference type="SMART" id="SM00849">
    <property type="entry name" value="Lactamase_B"/>
    <property type="match status" value="1"/>
</dbReference>
<dbReference type="Proteomes" id="UP001254257">
    <property type="component" value="Unassembled WGS sequence"/>
</dbReference>
<dbReference type="PANTHER" id="PTHR23131:SF0">
    <property type="entry name" value="ENDORIBONUCLEASE LACTB2"/>
    <property type="match status" value="1"/>
</dbReference>
<feature type="domain" description="Metallo-beta-lactamase" evidence="1">
    <location>
        <begin position="36"/>
        <end position="190"/>
    </location>
</feature>
<dbReference type="Gene3D" id="3.60.15.10">
    <property type="entry name" value="Ribonuclease Z/Hydroxyacylglutathione hydrolase-like"/>
    <property type="match status" value="1"/>
</dbReference>
<dbReference type="Pfam" id="PF00753">
    <property type="entry name" value="Lactamase_B"/>
    <property type="match status" value="1"/>
</dbReference>
<evidence type="ECO:0000313" key="3">
    <source>
        <dbReference type="Proteomes" id="UP001254257"/>
    </source>
</evidence>
<dbReference type="Pfam" id="PF17778">
    <property type="entry name" value="WHD_BLACT"/>
    <property type="match status" value="1"/>
</dbReference>
<reference evidence="2 3" key="1">
    <citation type="submission" date="2023-09" db="EMBL/GenBank/DDBJ databases">
        <title>Whole genome shotgun sequencing (WGS) of Bosea sp. ZW T0_25, isolated from stored onions (Allium cepa).</title>
        <authorList>
            <person name="Stoll D.A."/>
            <person name="Huch M."/>
        </authorList>
    </citation>
    <scope>NUCLEOTIDE SEQUENCE [LARGE SCALE GENOMIC DNA]</scope>
    <source>
        <strain evidence="2 3">ZW T0_25</strain>
    </source>
</reference>
<dbReference type="Gene3D" id="1.10.10.10">
    <property type="entry name" value="Winged helix-like DNA-binding domain superfamily/Winged helix DNA-binding domain"/>
    <property type="match status" value="1"/>
</dbReference>
<keyword evidence="3" id="KW-1185">Reference proteome</keyword>
<accession>A0ABU3S187</accession>
<evidence type="ECO:0000259" key="1">
    <source>
        <dbReference type="SMART" id="SM00849"/>
    </source>
</evidence>
<evidence type="ECO:0000313" key="2">
    <source>
        <dbReference type="EMBL" id="MDU0338553.1"/>
    </source>
</evidence>
<comment type="caution">
    <text evidence="2">The sequence shown here is derived from an EMBL/GenBank/DDBJ whole genome shotgun (WGS) entry which is preliminary data.</text>
</comment>
<dbReference type="PANTHER" id="PTHR23131">
    <property type="entry name" value="ENDORIBONUCLEASE LACTB2"/>
    <property type="match status" value="1"/>
</dbReference>
<sequence>MPYLTEPEPVRGLATEVAPGIRRIVAGNPGLMTYHGTNTYLIETGQGTVVLDPGPDDEAHVAAILAATGGSVGAILLSHSHSDHLGALAALQAQTGARTFAFHRSADSAFRPDVPLQDGDSVAGLLAIHTPGHASDHLCFARPDGIVFSADHVMSWSSSIVSPPGGDMAAYFQSLRRMLARDDRLLLPGHGPPLPDPAPYIQELLDHRIKREEAIAETLRTGPFAAMDLVKELYSQTNPWLIRAAERNVVAHLQKLEQEGRASRHADGWVSSLSSSDASSR</sequence>
<gene>
    <name evidence="2" type="ORF">RKE40_01595</name>
</gene>
<dbReference type="InterPro" id="IPR036866">
    <property type="entry name" value="RibonucZ/Hydroxyglut_hydro"/>
</dbReference>
<name>A0ABU3S187_9HYPH</name>
<dbReference type="SUPFAM" id="SSF56281">
    <property type="entry name" value="Metallo-hydrolase/oxidoreductase"/>
    <property type="match status" value="1"/>
</dbReference>
<dbReference type="CDD" id="cd16278">
    <property type="entry name" value="metallo-hydrolase-like_MBL-fold"/>
    <property type="match status" value="1"/>
</dbReference>
<dbReference type="InterPro" id="IPR001279">
    <property type="entry name" value="Metallo-B-lactamas"/>
</dbReference>
<dbReference type="InterPro" id="IPR050662">
    <property type="entry name" value="Sec-metab_biosynth-thioest"/>
</dbReference>
<dbReference type="InterPro" id="IPR036388">
    <property type="entry name" value="WH-like_DNA-bd_sf"/>
</dbReference>
<dbReference type="RefSeq" id="WP_316016501.1">
    <property type="nucleotide sequence ID" value="NZ_JAWDID010000002.1"/>
</dbReference>
<proteinExistence type="predicted"/>
<organism evidence="2 3">
    <name type="scientific">Bosea rubneri</name>
    <dbReference type="NCBI Taxonomy" id="3075434"/>
    <lineage>
        <taxon>Bacteria</taxon>
        <taxon>Pseudomonadati</taxon>
        <taxon>Pseudomonadota</taxon>
        <taxon>Alphaproteobacteria</taxon>
        <taxon>Hyphomicrobiales</taxon>
        <taxon>Boseaceae</taxon>
        <taxon>Bosea</taxon>
    </lineage>
</organism>
<dbReference type="EMBL" id="JAWDID010000002">
    <property type="protein sequence ID" value="MDU0338553.1"/>
    <property type="molecule type" value="Genomic_DNA"/>
</dbReference>
<protein>
    <submittedName>
        <fullName evidence="2">MBL fold metallo-hydrolase</fullName>
    </submittedName>
</protein>
<dbReference type="InterPro" id="IPR041516">
    <property type="entry name" value="LACTB2_WH"/>
</dbReference>